<proteinExistence type="predicted"/>
<reference evidence="1 2" key="1">
    <citation type="submission" date="2017-01" db="EMBL/GenBank/DDBJ databases">
        <title>Novel large sulfur bacteria in the metagenomes of groundwater-fed chemosynthetic microbial mats in the Lake Huron basin.</title>
        <authorList>
            <person name="Sharrar A.M."/>
            <person name="Flood B.E."/>
            <person name="Bailey J.V."/>
            <person name="Jones D.S."/>
            <person name="Biddanda B."/>
            <person name="Ruberg S.A."/>
            <person name="Marcus D.N."/>
            <person name="Dick G.J."/>
        </authorList>
    </citation>
    <scope>NUCLEOTIDE SEQUENCE [LARGE SCALE GENOMIC DNA]</scope>
    <source>
        <strain evidence="1">A8</strain>
    </source>
</reference>
<dbReference type="AlphaFoldDB" id="A0A1Y1QXR3"/>
<evidence type="ECO:0000313" key="1">
    <source>
        <dbReference type="EMBL" id="OQX16135.1"/>
    </source>
</evidence>
<organism evidence="1 2">
    <name type="scientific">Thiothrix lacustris</name>
    <dbReference type="NCBI Taxonomy" id="525917"/>
    <lineage>
        <taxon>Bacteria</taxon>
        <taxon>Pseudomonadati</taxon>
        <taxon>Pseudomonadota</taxon>
        <taxon>Gammaproteobacteria</taxon>
        <taxon>Thiotrichales</taxon>
        <taxon>Thiotrichaceae</taxon>
        <taxon>Thiothrix</taxon>
    </lineage>
</organism>
<protein>
    <submittedName>
        <fullName evidence="1">Uncharacterized protein</fullName>
    </submittedName>
</protein>
<dbReference type="EMBL" id="MTEJ01000007">
    <property type="protein sequence ID" value="OQX16135.1"/>
    <property type="molecule type" value="Genomic_DNA"/>
</dbReference>
<accession>A0A1Y1QXR3</accession>
<evidence type="ECO:0000313" key="2">
    <source>
        <dbReference type="Proteomes" id="UP000192491"/>
    </source>
</evidence>
<sequence>MNLTDITDDISPNDLTDVLSAYWGIKSDAELARELGIEDRRKVTQYRNRKGKDDIQYRMIVALLRDIGYLERKITSLSEVGTGHALSTAPTAVTA</sequence>
<comment type="caution">
    <text evidence="1">The sequence shown here is derived from an EMBL/GenBank/DDBJ whole genome shotgun (WGS) entry which is preliminary data.</text>
</comment>
<gene>
    <name evidence="1" type="ORF">BWK73_04535</name>
</gene>
<dbReference type="Proteomes" id="UP000192491">
    <property type="component" value="Unassembled WGS sequence"/>
</dbReference>
<name>A0A1Y1QXR3_9GAMM</name>